<feature type="non-terminal residue" evidence="3">
    <location>
        <position position="1"/>
    </location>
</feature>
<dbReference type="EMBL" id="JAAAHW010001064">
    <property type="protein sequence ID" value="KAF9997047.1"/>
    <property type="molecule type" value="Genomic_DNA"/>
</dbReference>
<organism evidence="3 4">
    <name type="scientific">Modicella reniformis</name>
    <dbReference type="NCBI Taxonomy" id="1440133"/>
    <lineage>
        <taxon>Eukaryota</taxon>
        <taxon>Fungi</taxon>
        <taxon>Fungi incertae sedis</taxon>
        <taxon>Mucoromycota</taxon>
        <taxon>Mortierellomycotina</taxon>
        <taxon>Mortierellomycetes</taxon>
        <taxon>Mortierellales</taxon>
        <taxon>Mortierellaceae</taxon>
        <taxon>Modicella</taxon>
    </lineage>
</organism>
<comment type="similarity">
    <text evidence="1">Belongs to the thioredoxin family.</text>
</comment>
<comment type="caution">
    <text evidence="3">The sequence shown here is derived from an EMBL/GenBank/DDBJ whole genome shotgun (WGS) entry which is preliminary data.</text>
</comment>
<evidence type="ECO:0000259" key="2">
    <source>
        <dbReference type="Pfam" id="PF06110"/>
    </source>
</evidence>
<dbReference type="Proteomes" id="UP000749646">
    <property type="component" value="Unassembled WGS sequence"/>
</dbReference>
<keyword evidence="4" id="KW-1185">Reference proteome</keyword>
<proteinExistence type="inferred from homology"/>
<dbReference type="OrthoDB" id="78947at2759"/>
<evidence type="ECO:0000313" key="3">
    <source>
        <dbReference type="EMBL" id="KAF9997047.1"/>
    </source>
</evidence>
<dbReference type="AlphaFoldDB" id="A0A9P6MFG1"/>
<dbReference type="Gene3D" id="3.40.30.10">
    <property type="entry name" value="Glutaredoxin"/>
    <property type="match status" value="1"/>
</dbReference>
<reference evidence="3" key="1">
    <citation type="journal article" date="2020" name="Fungal Divers.">
        <title>Resolving the Mortierellaceae phylogeny through synthesis of multi-gene phylogenetics and phylogenomics.</title>
        <authorList>
            <person name="Vandepol N."/>
            <person name="Liber J."/>
            <person name="Desiro A."/>
            <person name="Na H."/>
            <person name="Kennedy M."/>
            <person name="Barry K."/>
            <person name="Grigoriev I.V."/>
            <person name="Miller A.N."/>
            <person name="O'Donnell K."/>
            <person name="Stajich J.E."/>
            <person name="Bonito G."/>
        </authorList>
    </citation>
    <scope>NUCLEOTIDE SEQUENCE</scope>
    <source>
        <strain evidence="3">MES-2147</strain>
    </source>
</reference>
<evidence type="ECO:0000313" key="4">
    <source>
        <dbReference type="Proteomes" id="UP000749646"/>
    </source>
</evidence>
<dbReference type="PANTHER" id="PTHR12452">
    <property type="entry name" value="42-9-9 PROTEIN-RELATED"/>
    <property type="match status" value="1"/>
</dbReference>
<sequence length="107" mass="12139">MPATIVPVPTIDSTHLREVVEQTVKEHSNKDVYLYFYASTDPATGVSWCPDCVTSDPIVKSHFAQLDNTVLIDVPVGDRPTWKNPNNTYRHSEYKINSVPTLLHWKT</sequence>
<gene>
    <name evidence="3" type="primary">TXNDC17</name>
    <name evidence="3" type="ORF">BGZ65_007364</name>
</gene>
<name>A0A9P6MFG1_9FUNG</name>
<dbReference type="PANTHER" id="PTHR12452:SF0">
    <property type="entry name" value="THIOREDOXIN DOMAIN-CONTAINING PROTEIN 17"/>
    <property type="match status" value="1"/>
</dbReference>
<protein>
    <submittedName>
        <fullName evidence="3">Thioredoxin domain-containing protein 17</fullName>
    </submittedName>
</protein>
<evidence type="ECO:0000256" key="1">
    <source>
        <dbReference type="ARBA" id="ARBA00008987"/>
    </source>
</evidence>
<dbReference type="GO" id="GO:0005829">
    <property type="term" value="C:cytosol"/>
    <property type="evidence" value="ECO:0007669"/>
    <property type="project" value="TreeGrafter"/>
</dbReference>
<dbReference type="SUPFAM" id="SSF52833">
    <property type="entry name" value="Thioredoxin-like"/>
    <property type="match status" value="1"/>
</dbReference>
<dbReference type="InterPro" id="IPR036249">
    <property type="entry name" value="Thioredoxin-like_sf"/>
</dbReference>
<dbReference type="Pfam" id="PF06110">
    <property type="entry name" value="TXD17-like_Trx"/>
    <property type="match status" value="1"/>
</dbReference>
<dbReference type="InterPro" id="IPR045108">
    <property type="entry name" value="TXNDC17-like"/>
</dbReference>
<dbReference type="GO" id="GO:0047134">
    <property type="term" value="F:protein-disulfide reductase [NAD(P)H] activity"/>
    <property type="evidence" value="ECO:0007669"/>
    <property type="project" value="InterPro"/>
</dbReference>
<feature type="domain" description="Thioredoxin" evidence="2">
    <location>
        <begin position="20"/>
        <end position="107"/>
    </location>
</feature>
<accession>A0A9P6MFG1</accession>
<dbReference type="InterPro" id="IPR010357">
    <property type="entry name" value="TXNDC17_dom"/>
</dbReference>